<dbReference type="InterPro" id="IPR001357">
    <property type="entry name" value="BRCT_dom"/>
</dbReference>
<dbReference type="SMART" id="SM00278">
    <property type="entry name" value="HhH1"/>
    <property type="match status" value="4"/>
</dbReference>
<dbReference type="PIRSF" id="PIRSF001604">
    <property type="entry name" value="LigA"/>
    <property type="match status" value="1"/>
</dbReference>
<dbReference type="Pfam" id="PF00533">
    <property type="entry name" value="BRCT"/>
    <property type="match status" value="1"/>
</dbReference>
<dbReference type="InterPro" id="IPR013839">
    <property type="entry name" value="DNAligase_adenylation"/>
</dbReference>
<protein>
    <recommendedName>
        <fullName evidence="3 15">DNA ligase</fullName>
        <ecNumber evidence="2 15">6.5.1.2</ecNumber>
    </recommendedName>
    <alternativeName>
        <fullName evidence="15">Polydeoxyribonucleotide synthase [NAD(+)]</fullName>
    </alternativeName>
</protein>
<dbReference type="Proteomes" id="UP000070427">
    <property type="component" value="Unassembled WGS sequence"/>
</dbReference>
<evidence type="ECO:0000259" key="16">
    <source>
        <dbReference type="PROSITE" id="PS50172"/>
    </source>
</evidence>
<dbReference type="FunFam" id="3.40.50.10190:FF:000054">
    <property type="entry name" value="DNA ligase"/>
    <property type="match status" value="1"/>
</dbReference>
<dbReference type="Gene3D" id="3.40.50.10190">
    <property type="entry name" value="BRCT domain"/>
    <property type="match status" value="1"/>
</dbReference>
<dbReference type="InterPro" id="IPR036420">
    <property type="entry name" value="BRCT_dom_sf"/>
</dbReference>
<keyword evidence="7 15" id="KW-0227">DNA damage</keyword>
<dbReference type="InterPro" id="IPR033136">
    <property type="entry name" value="DNA_ligase_CS"/>
</dbReference>
<keyword evidence="8 15" id="KW-0862">Zinc</keyword>
<dbReference type="PANTHER" id="PTHR23389">
    <property type="entry name" value="CHROMOSOME TRANSMISSION FIDELITY FACTOR 18"/>
    <property type="match status" value="1"/>
</dbReference>
<feature type="binding site" evidence="15">
    <location>
        <begin position="83"/>
        <end position="84"/>
    </location>
    <ligand>
        <name>NAD(+)</name>
        <dbReference type="ChEBI" id="CHEBI:57540"/>
    </ligand>
</feature>
<feature type="binding site" evidence="15">
    <location>
        <position position="113"/>
    </location>
    <ligand>
        <name>NAD(+)</name>
        <dbReference type="ChEBI" id="CHEBI:57540"/>
    </ligand>
</feature>
<evidence type="ECO:0000256" key="5">
    <source>
        <dbReference type="ARBA" id="ARBA00022705"/>
    </source>
</evidence>
<evidence type="ECO:0000256" key="2">
    <source>
        <dbReference type="ARBA" id="ARBA00012722"/>
    </source>
</evidence>
<keyword evidence="9 15" id="KW-0460">Magnesium</keyword>
<dbReference type="Pfam" id="PF01653">
    <property type="entry name" value="DNA_ligase_aden"/>
    <property type="match status" value="1"/>
</dbReference>
<evidence type="ECO:0000256" key="12">
    <source>
        <dbReference type="ARBA" id="ARBA00023211"/>
    </source>
</evidence>
<evidence type="ECO:0000256" key="6">
    <source>
        <dbReference type="ARBA" id="ARBA00022723"/>
    </source>
</evidence>
<evidence type="ECO:0000256" key="3">
    <source>
        <dbReference type="ARBA" id="ARBA00013308"/>
    </source>
</evidence>
<dbReference type="SMART" id="SM00532">
    <property type="entry name" value="LIGANc"/>
    <property type="match status" value="1"/>
</dbReference>
<evidence type="ECO:0000313" key="17">
    <source>
        <dbReference type="EMBL" id="KXG78041.1"/>
    </source>
</evidence>
<dbReference type="NCBIfam" id="NF005932">
    <property type="entry name" value="PRK07956.1"/>
    <property type="match status" value="1"/>
</dbReference>
<gene>
    <name evidence="15 17" type="primary">ligA</name>
    <name evidence="17" type="ORF">AN618_06600</name>
</gene>
<proteinExistence type="inferred from homology"/>
<keyword evidence="5 15" id="KW-0235">DNA replication</keyword>
<organism evidence="17 18">
    <name type="scientific">Fervidicola ferrireducens</name>
    <dbReference type="NCBI Taxonomy" id="520764"/>
    <lineage>
        <taxon>Bacteria</taxon>
        <taxon>Bacillati</taxon>
        <taxon>Bacillota</taxon>
        <taxon>Clostridia</taxon>
        <taxon>Thermosediminibacterales</taxon>
        <taxon>Thermosediminibacteraceae</taxon>
        <taxon>Fervidicola</taxon>
    </lineage>
</organism>
<keyword evidence="4 15" id="KW-0436">Ligase</keyword>
<keyword evidence="6 15" id="KW-0479">Metal-binding</keyword>
<dbReference type="RefSeq" id="WP_083515020.1">
    <property type="nucleotide sequence ID" value="NZ_LOED01000005.1"/>
</dbReference>
<dbReference type="GO" id="GO:0003911">
    <property type="term" value="F:DNA ligase (NAD+) activity"/>
    <property type="evidence" value="ECO:0007669"/>
    <property type="project" value="UniProtKB-UniRule"/>
</dbReference>
<dbReference type="PANTHER" id="PTHR23389:SF9">
    <property type="entry name" value="DNA LIGASE"/>
    <property type="match status" value="1"/>
</dbReference>
<dbReference type="GO" id="GO:0003677">
    <property type="term" value="F:DNA binding"/>
    <property type="evidence" value="ECO:0007669"/>
    <property type="project" value="InterPro"/>
</dbReference>
<feature type="binding site" evidence="15">
    <location>
        <position position="433"/>
    </location>
    <ligand>
        <name>Zn(2+)</name>
        <dbReference type="ChEBI" id="CHEBI:29105"/>
    </ligand>
</feature>
<evidence type="ECO:0000256" key="9">
    <source>
        <dbReference type="ARBA" id="ARBA00022842"/>
    </source>
</evidence>
<dbReference type="Pfam" id="PF14520">
    <property type="entry name" value="HHH_5"/>
    <property type="match status" value="1"/>
</dbReference>
<dbReference type="FunFam" id="1.10.150.20:FF:000006">
    <property type="entry name" value="DNA ligase"/>
    <property type="match status" value="1"/>
</dbReference>
<dbReference type="FunFam" id="3.30.470.30:FF:000001">
    <property type="entry name" value="DNA ligase"/>
    <property type="match status" value="1"/>
</dbReference>
<dbReference type="InterPro" id="IPR010994">
    <property type="entry name" value="RuvA_2-like"/>
</dbReference>
<dbReference type="SMART" id="SM00292">
    <property type="entry name" value="BRCT"/>
    <property type="match status" value="1"/>
</dbReference>
<evidence type="ECO:0000256" key="4">
    <source>
        <dbReference type="ARBA" id="ARBA00022598"/>
    </source>
</evidence>
<dbReference type="PATRIC" id="fig|520764.3.peg.684"/>
<keyword evidence="11 15" id="KW-0234">DNA repair</keyword>
<evidence type="ECO:0000256" key="11">
    <source>
        <dbReference type="ARBA" id="ARBA00023204"/>
    </source>
</evidence>
<dbReference type="InterPro" id="IPR003583">
    <property type="entry name" value="Hlx-hairpin-Hlx_DNA-bd_motif"/>
</dbReference>
<feature type="binding site" evidence="15">
    <location>
        <position position="409"/>
    </location>
    <ligand>
        <name>Zn(2+)</name>
        <dbReference type="ChEBI" id="CHEBI:29105"/>
    </ligand>
</feature>
<evidence type="ECO:0000256" key="8">
    <source>
        <dbReference type="ARBA" id="ARBA00022833"/>
    </source>
</evidence>
<evidence type="ECO:0000313" key="18">
    <source>
        <dbReference type="Proteomes" id="UP000070427"/>
    </source>
</evidence>
<evidence type="ECO:0000256" key="10">
    <source>
        <dbReference type="ARBA" id="ARBA00023027"/>
    </source>
</evidence>
<keyword evidence="10 15" id="KW-0520">NAD</keyword>
<evidence type="ECO:0000256" key="15">
    <source>
        <dbReference type="HAMAP-Rule" id="MF_01588"/>
    </source>
</evidence>
<dbReference type="GO" id="GO:0006281">
    <property type="term" value="P:DNA repair"/>
    <property type="evidence" value="ECO:0007669"/>
    <property type="project" value="UniProtKB-KW"/>
</dbReference>
<dbReference type="InterPro" id="IPR004150">
    <property type="entry name" value="NAD_DNA_ligase_OB"/>
</dbReference>
<evidence type="ECO:0000256" key="7">
    <source>
        <dbReference type="ARBA" id="ARBA00022763"/>
    </source>
</evidence>
<feature type="binding site" evidence="15">
    <location>
        <position position="175"/>
    </location>
    <ligand>
        <name>NAD(+)</name>
        <dbReference type="ChEBI" id="CHEBI:57540"/>
    </ligand>
</feature>
<dbReference type="FunFam" id="2.40.50.140:FF:000012">
    <property type="entry name" value="DNA ligase"/>
    <property type="match status" value="1"/>
</dbReference>
<dbReference type="InterPro" id="IPR012340">
    <property type="entry name" value="NA-bd_OB-fold"/>
</dbReference>
<accession>A0A140LBW6</accession>
<dbReference type="Gene3D" id="1.10.150.20">
    <property type="entry name" value="5' to 3' exonuclease, C-terminal subdomain"/>
    <property type="match status" value="2"/>
</dbReference>
<name>A0A140LBW6_9FIRM</name>
<dbReference type="SUPFAM" id="SSF50249">
    <property type="entry name" value="Nucleic acid-binding proteins"/>
    <property type="match status" value="1"/>
</dbReference>
<feature type="active site" description="N6-AMP-lysine intermediate" evidence="15">
    <location>
        <position position="115"/>
    </location>
</feature>
<keyword evidence="18" id="KW-1185">Reference proteome</keyword>
<dbReference type="InterPro" id="IPR041663">
    <property type="entry name" value="DisA/LigA_HHH"/>
</dbReference>
<dbReference type="CDD" id="cd00114">
    <property type="entry name" value="LIGANc"/>
    <property type="match status" value="1"/>
</dbReference>
<dbReference type="HAMAP" id="MF_01588">
    <property type="entry name" value="DNA_ligase_A"/>
    <property type="match status" value="1"/>
</dbReference>
<dbReference type="Pfam" id="PF12826">
    <property type="entry name" value="HHH_2"/>
    <property type="match status" value="1"/>
</dbReference>
<dbReference type="InterPro" id="IPR001679">
    <property type="entry name" value="DNA_ligase"/>
</dbReference>
<feature type="binding site" evidence="15">
    <location>
        <position position="291"/>
    </location>
    <ligand>
        <name>NAD(+)</name>
        <dbReference type="ChEBI" id="CHEBI:57540"/>
    </ligand>
</feature>
<dbReference type="SUPFAM" id="SSF47781">
    <property type="entry name" value="RuvA domain 2-like"/>
    <property type="match status" value="1"/>
</dbReference>
<dbReference type="InterPro" id="IPR013840">
    <property type="entry name" value="DNAligase_N"/>
</dbReference>
<dbReference type="STRING" id="520764.AN618_06600"/>
<dbReference type="AlphaFoldDB" id="A0A140LBW6"/>
<feature type="binding site" evidence="15">
    <location>
        <position position="412"/>
    </location>
    <ligand>
        <name>Zn(2+)</name>
        <dbReference type="ChEBI" id="CHEBI:29105"/>
    </ligand>
</feature>
<comment type="caution">
    <text evidence="17">The sequence shown here is derived from an EMBL/GenBank/DDBJ whole genome shotgun (WGS) entry which is preliminary data.</text>
</comment>
<dbReference type="Gene3D" id="2.40.50.140">
    <property type="entry name" value="Nucleic acid-binding proteins"/>
    <property type="match status" value="1"/>
</dbReference>
<dbReference type="GO" id="GO:0046872">
    <property type="term" value="F:metal ion binding"/>
    <property type="evidence" value="ECO:0007669"/>
    <property type="project" value="UniProtKB-KW"/>
</dbReference>
<dbReference type="SUPFAM" id="SSF52113">
    <property type="entry name" value="BRCT domain"/>
    <property type="match status" value="1"/>
</dbReference>
<dbReference type="Pfam" id="PF03119">
    <property type="entry name" value="DNA_ligase_ZBD"/>
    <property type="match status" value="1"/>
</dbReference>
<dbReference type="InParanoid" id="A0A140LBW6"/>
<evidence type="ECO:0000256" key="1">
    <source>
        <dbReference type="ARBA" id="ARBA00004067"/>
    </source>
</evidence>
<sequence>MKKSEAEKRIKELRELINYHNKQYYVYDNPVISDAEYDKLMRELEELERKFPELVTPDSPTQRVGGEPLPYFTQVVHRVPMMSLSNAFDEGELRDFHRRVTEVVGNDVEYVVELKIDGLAVSITYENGIYKTAATRGDGEVGEDVTQNVKTIKSVPLKLDFPPDKSPAILEVRGEVYLPKEDFRKLNEEREEQGLPLFANPRNAAAGSLRQLDPKVTAKRPLAVFIYGLGYAEGIEFETHYEALQFFKRIGLRVNPHIVLFDKFDDVVDYCLSWNEKRHELPYEIDGMVIKVNSLEQQRLLGSTAKSPRWAIAYKFPAEQKTTVIKDIIVRVGRTGVLTPTAVLEPVRIAGSTVSKATLHNEDYIREKDIKIGDTVIVHKAGDVIPEVVGVVKEKRTGKERDFEMPRRCPECGSEAVRLPGEAAYRCTNSTGCPAQIRRSIEHFASRDAMDIRGLGPAIVSLLISQGLIKDAADLYYLKREDLVTLERMGEKSAANLLSAIEESKKRPLDRVIYALGIPFVGSRTASLLADAFGSMEELEKATYEDLIKVPEIGDKIAESILAFFRQEQTKALISRLKAAGVNMEAKKKEEGPKPLEGLTFVLTGALEKYTRQQATELIEKLGGKVTGSVSKKTDYVVVGKDPGSKYEKALKLGIKILNEAEFEKLLEKGEV</sequence>
<evidence type="ECO:0000256" key="13">
    <source>
        <dbReference type="ARBA" id="ARBA00034005"/>
    </source>
</evidence>
<comment type="function">
    <text evidence="1 15">DNA ligase that catalyzes the formation of phosphodiester linkages between 5'-phosphoryl and 3'-hydroxyl groups in double-stranded DNA using NAD as a coenzyme and as the energy source for the reaction. It is essential for DNA replication and repair of damaged DNA.</text>
</comment>
<evidence type="ECO:0000256" key="14">
    <source>
        <dbReference type="ARBA" id="ARBA00060881"/>
    </source>
</evidence>
<feature type="domain" description="BRCT" evidence="16">
    <location>
        <begin position="591"/>
        <end position="672"/>
    </location>
</feature>
<dbReference type="Pfam" id="PF03120">
    <property type="entry name" value="OB_DNA_ligase"/>
    <property type="match status" value="1"/>
</dbReference>
<dbReference type="Pfam" id="PF22745">
    <property type="entry name" value="Nlig-Ia"/>
    <property type="match status" value="1"/>
</dbReference>
<dbReference type="Gene3D" id="6.20.10.30">
    <property type="match status" value="1"/>
</dbReference>
<dbReference type="Gene3D" id="1.10.287.610">
    <property type="entry name" value="Helix hairpin bin"/>
    <property type="match status" value="1"/>
</dbReference>
<feature type="binding site" evidence="15">
    <location>
        <position position="136"/>
    </location>
    <ligand>
        <name>NAD(+)</name>
        <dbReference type="ChEBI" id="CHEBI:57540"/>
    </ligand>
</feature>
<dbReference type="NCBIfam" id="TIGR00575">
    <property type="entry name" value="dnlj"/>
    <property type="match status" value="1"/>
</dbReference>
<feature type="binding site" evidence="15">
    <location>
        <position position="427"/>
    </location>
    <ligand>
        <name>Zn(2+)</name>
        <dbReference type="ChEBI" id="CHEBI:29105"/>
    </ligand>
</feature>
<dbReference type="EC" id="6.5.1.2" evidence="2 15"/>
<dbReference type="GO" id="GO:0005829">
    <property type="term" value="C:cytosol"/>
    <property type="evidence" value="ECO:0007669"/>
    <property type="project" value="TreeGrafter"/>
</dbReference>
<dbReference type="FunCoup" id="A0A140LBW6">
    <property type="interactions" value="306"/>
</dbReference>
<dbReference type="CDD" id="cd17748">
    <property type="entry name" value="BRCT_DNA_ligase_like"/>
    <property type="match status" value="1"/>
</dbReference>
<feature type="binding site" evidence="15">
    <location>
        <begin position="34"/>
        <end position="38"/>
    </location>
    <ligand>
        <name>NAD(+)</name>
        <dbReference type="ChEBI" id="CHEBI:57540"/>
    </ligand>
</feature>
<dbReference type="InterPro" id="IPR004149">
    <property type="entry name" value="Znf_DNAligase_C4"/>
</dbReference>
<dbReference type="SUPFAM" id="SSF56091">
    <property type="entry name" value="DNA ligase/mRNA capping enzyme, catalytic domain"/>
    <property type="match status" value="1"/>
</dbReference>
<dbReference type="OrthoDB" id="9759736at2"/>
<dbReference type="EMBL" id="LOED01000005">
    <property type="protein sequence ID" value="KXG78041.1"/>
    <property type="molecule type" value="Genomic_DNA"/>
</dbReference>
<dbReference type="PROSITE" id="PS01056">
    <property type="entry name" value="DNA_LIGASE_N2"/>
    <property type="match status" value="1"/>
</dbReference>
<feature type="binding site" evidence="15">
    <location>
        <position position="315"/>
    </location>
    <ligand>
        <name>NAD(+)</name>
        <dbReference type="ChEBI" id="CHEBI:57540"/>
    </ligand>
</feature>
<keyword evidence="12 15" id="KW-0464">Manganese</keyword>
<dbReference type="FunFam" id="1.10.287.610:FF:000002">
    <property type="entry name" value="DNA ligase"/>
    <property type="match status" value="1"/>
</dbReference>
<comment type="similarity">
    <text evidence="14 15">Belongs to the NAD-dependent DNA ligase family. LigA subfamily.</text>
</comment>
<comment type="catalytic activity">
    <reaction evidence="13 15">
        <text>NAD(+) + (deoxyribonucleotide)n-3'-hydroxyl + 5'-phospho-(deoxyribonucleotide)m = (deoxyribonucleotide)n+m + AMP + beta-nicotinamide D-nucleotide.</text>
        <dbReference type="EC" id="6.5.1.2"/>
    </reaction>
</comment>
<dbReference type="PROSITE" id="PS50172">
    <property type="entry name" value="BRCT"/>
    <property type="match status" value="1"/>
</dbReference>
<dbReference type="GO" id="GO:0006260">
    <property type="term" value="P:DNA replication"/>
    <property type="evidence" value="ECO:0007669"/>
    <property type="project" value="UniProtKB-KW"/>
</dbReference>
<dbReference type="Gene3D" id="3.30.470.30">
    <property type="entry name" value="DNA ligase/mRNA capping enzyme"/>
    <property type="match status" value="1"/>
</dbReference>
<reference evidence="17 18" key="1">
    <citation type="submission" date="2015-12" db="EMBL/GenBank/DDBJ databases">
        <title>Draft genome sequnece of Fervidicola ferrireducens strain Y170.</title>
        <authorList>
            <person name="Patel B.K."/>
        </authorList>
    </citation>
    <scope>NUCLEOTIDE SEQUENCE [LARGE SCALE GENOMIC DNA]</scope>
    <source>
        <strain evidence="17 18">Y170</strain>
    </source>
</reference>
<dbReference type="FunFam" id="1.10.150.20:FF:000007">
    <property type="entry name" value="DNA ligase"/>
    <property type="match status" value="1"/>
</dbReference>
<comment type="cofactor">
    <cofactor evidence="15">
        <name>Mg(2+)</name>
        <dbReference type="ChEBI" id="CHEBI:18420"/>
    </cofactor>
    <cofactor evidence="15">
        <name>Mn(2+)</name>
        <dbReference type="ChEBI" id="CHEBI:29035"/>
    </cofactor>
</comment>